<dbReference type="AlphaFoldDB" id="A0A2I0U165"/>
<feature type="compositionally biased region" description="Polar residues" evidence="1">
    <location>
        <begin position="70"/>
        <end position="84"/>
    </location>
</feature>
<keyword evidence="3" id="KW-1185">Reference proteome</keyword>
<sequence length="180" mass="19488">MLRSSRPGLVNEDDYGKDLEVAWEQAGDKATAGTVTASWATDRAHSSPGHQWEPANKSSLHNPSVKHLILTTNELSSPQSNRPLQTLDKFNGTAEDTETKTPALLQKRGSEAKKAESSEGTKVMPSEGMLGMMRSPPHALHEAPTSATQEQGYSPQGQELKIQLPIGVLAIRLGKRTPKL</sequence>
<proteinExistence type="predicted"/>
<feature type="compositionally biased region" description="Basic and acidic residues" evidence="1">
    <location>
        <begin position="108"/>
        <end position="119"/>
    </location>
</feature>
<evidence type="ECO:0000313" key="3">
    <source>
        <dbReference type="Proteomes" id="UP000233556"/>
    </source>
</evidence>
<evidence type="ECO:0000313" key="2">
    <source>
        <dbReference type="EMBL" id="PKU39683.1"/>
    </source>
</evidence>
<protein>
    <submittedName>
        <fullName evidence="2">Uncharacterized protein</fullName>
    </submittedName>
</protein>
<reference evidence="3" key="2">
    <citation type="submission" date="2017-12" db="EMBL/GenBank/DDBJ databases">
        <title>Genome sequence of the Bar-tailed Godwit (Limosa lapponica baueri).</title>
        <authorList>
            <person name="Lima N.C.B."/>
            <person name="Parody-Merino A.M."/>
            <person name="Battley P.F."/>
            <person name="Fidler A.E."/>
            <person name="Prosdocimi F."/>
        </authorList>
    </citation>
    <scope>NUCLEOTIDE SEQUENCE [LARGE SCALE GENOMIC DNA]</scope>
</reference>
<reference evidence="3" key="1">
    <citation type="submission" date="2017-11" db="EMBL/GenBank/DDBJ databases">
        <authorList>
            <person name="Lima N.C."/>
            <person name="Parody-Merino A.M."/>
            <person name="Battley P.F."/>
            <person name="Fidler A.E."/>
            <person name="Prosdocimi F."/>
        </authorList>
    </citation>
    <scope>NUCLEOTIDE SEQUENCE [LARGE SCALE GENOMIC DNA]</scope>
</reference>
<gene>
    <name evidence="2" type="ORF">llap_10021</name>
</gene>
<feature type="region of interest" description="Disordered" evidence="1">
    <location>
        <begin position="40"/>
        <end position="158"/>
    </location>
</feature>
<accession>A0A2I0U165</accession>
<dbReference type="EMBL" id="KZ506431">
    <property type="protein sequence ID" value="PKU39683.1"/>
    <property type="molecule type" value="Genomic_DNA"/>
</dbReference>
<evidence type="ECO:0000256" key="1">
    <source>
        <dbReference type="SAM" id="MobiDB-lite"/>
    </source>
</evidence>
<organism evidence="2 3">
    <name type="scientific">Limosa lapponica baueri</name>
    <dbReference type="NCBI Taxonomy" id="1758121"/>
    <lineage>
        <taxon>Eukaryota</taxon>
        <taxon>Metazoa</taxon>
        <taxon>Chordata</taxon>
        <taxon>Craniata</taxon>
        <taxon>Vertebrata</taxon>
        <taxon>Euteleostomi</taxon>
        <taxon>Archelosauria</taxon>
        <taxon>Archosauria</taxon>
        <taxon>Dinosauria</taxon>
        <taxon>Saurischia</taxon>
        <taxon>Theropoda</taxon>
        <taxon>Coelurosauria</taxon>
        <taxon>Aves</taxon>
        <taxon>Neognathae</taxon>
        <taxon>Neoaves</taxon>
        <taxon>Charadriiformes</taxon>
        <taxon>Scolopacidae</taxon>
        <taxon>Limosa</taxon>
    </lineage>
</organism>
<name>A0A2I0U165_LIMLA</name>
<feature type="compositionally biased region" description="Polar residues" evidence="1">
    <location>
        <begin position="145"/>
        <end position="157"/>
    </location>
</feature>
<dbReference type="Proteomes" id="UP000233556">
    <property type="component" value="Unassembled WGS sequence"/>
</dbReference>